<keyword evidence="3" id="KW-1185">Reference proteome</keyword>
<dbReference type="SUPFAM" id="SSF56112">
    <property type="entry name" value="Protein kinase-like (PK-like)"/>
    <property type="match status" value="1"/>
</dbReference>
<comment type="caution">
    <text evidence="2">The sequence shown here is derived from an EMBL/GenBank/DDBJ whole genome shotgun (WGS) entry which is preliminary data.</text>
</comment>
<dbReference type="Pfam" id="PF01636">
    <property type="entry name" value="APH"/>
    <property type="match status" value="1"/>
</dbReference>
<organism evidence="2 3">
    <name type="scientific">Candidatus Kurthia intestinigallinarum</name>
    <dbReference type="NCBI Taxonomy" id="1562256"/>
    <lineage>
        <taxon>Bacteria</taxon>
        <taxon>Bacillati</taxon>
        <taxon>Bacillota</taxon>
        <taxon>Bacilli</taxon>
        <taxon>Bacillales</taxon>
        <taxon>Caryophanaceae</taxon>
        <taxon>Kurthia</taxon>
    </lineage>
</organism>
<dbReference type="InterPro" id="IPR002575">
    <property type="entry name" value="Aminoglycoside_PTrfase"/>
</dbReference>
<evidence type="ECO:0000259" key="1">
    <source>
        <dbReference type="Pfam" id="PF01636"/>
    </source>
</evidence>
<feature type="domain" description="Aminoglycoside phosphotransferase" evidence="1">
    <location>
        <begin position="81"/>
        <end position="214"/>
    </location>
</feature>
<dbReference type="EMBL" id="JTFC01000015">
    <property type="protein sequence ID" value="RUS57664.1"/>
    <property type="molecule type" value="Genomic_DNA"/>
</dbReference>
<accession>A0A433RWK9</accession>
<protein>
    <recommendedName>
        <fullName evidence="1">Aminoglycoside phosphotransferase domain-containing protein</fullName>
    </recommendedName>
</protein>
<dbReference type="Gene3D" id="3.90.1200.10">
    <property type="match status" value="1"/>
</dbReference>
<dbReference type="AlphaFoldDB" id="A0A433RWK9"/>
<evidence type="ECO:0000313" key="2">
    <source>
        <dbReference type="EMBL" id="RUS57664.1"/>
    </source>
</evidence>
<dbReference type="Proteomes" id="UP000288623">
    <property type="component" value="Unassembled WGS sequence"/>
</dbReference>
<dbReference type="RefSeq" id="WP_126989770.1">
    <property type="nucleotide sequence ID" value="NZ_JTFC01000015.1"/>
</dbReference>
<proteinExistence type="predicted"/>
<name>A0A433RWK9_9BACL</name>
<reference evidence="2 3" key="1">
    <citation type="submission" date="2014-11" db="EMBL/GenBank/DDBJ databases">
        <title>Genome sequence and analysis of novel Kurthia sp.</title>
        <authorList>
            <person name="Lawson J.N."/>
            <person name="Gonzalez J.E."/>
            <person name="Rinauldi L."/>
            <person name="Xuan Z."/>
            <person name="Firman A."/>
            <person name="Shaddox L."/>
            <person name="Trudeau A."/>
            <person name="Shah S."/>
            <person name="Reiman D."/>
        </authorList>
    </citation>
    <scope>NUCLEOTIDE SEQUENCE [LARGE SCALE GENOMIC DNA]</scope>
    <source>
        <strain evidence="2 3">3B1D</strain>
    </source>
</reference>
<evidence type="ECO:0000313" key="3">
    <source>
        <dbReference type="Proteomes" id="UP000288623"/>
    </source>
</evidence>
<dbReference type="OrthoDB" id="2569165at2"/>
<sequence length="304" mass="35547">MIEQTWGIRTEKKKVIRDSEKKIYAIRDIEGDEWIVKGEKAPLWQVEQQAQFANKLIGILPVPRYKKTQDEVYAVAKDGLTWTIETRQFGREVNHLTDSMLLSMATMLGKLHAESLRQSYRFHRATSWSLFGGNATEAIGDYDENELSFLEMKAAYGQENIFEEIETQYLAHRTYLKNCWKRLPIAAVQGDFCHYNMLFDGDCVQSVFDFNLAGDERLLNECIAVAVYCCWHVESDSMFSAEERYTLFTEAYQKYRVWTKEERAVAKRLKAIIRAFRYDRVARGIENVANRHLFLEETLQILKT</sequence>
<dbReference type="InterPro" id="IPR011009">
    <property type="entry name" value="Kinase-like_dom_sf"/>
</dbReference>
<gene>
    <name evidence="2" type="ORF">QI30_04540</name>
</gene>